<organism evidence="7 8">
    <name type="scientific">Variibacter gotjawalensis</name>
    <dbReference type="NCBI Taxonomy" id="1333996"/>
    <lineage>
        <taxon>Bacteria</taxon>
        <taxon>Pseudomonadati</taxon>
        <taxon>Pseudomonadota</taxon>
        <taxon>Alphaproteobacteria</taxon>
        <taxon>Hyphomicrobiales</taxon>
        <taxon>Nitrobacteraceae</taxon>
        <taxon>Variibacter</taxon>
    </lineage>
</organism>
<evidence type="ECO:0000256" key="1">
    <source>
        <dbReference type="ARBA" id="ARBA00003502"/>
    </source>
</evidence>
<dbReference type="EMBL" id="AP014946">
    <property type="protein sequence ID" value="BAT59584.1"/>
    <property type="molecule type" value="Genomic_DNA"/>
</dbReference>
<evidence type="ECO:0000256" key="4">
    <source>
        <dbReference type="ARBA" id="ARBA00023125"/>
    </source>
</evidence>
<dbReference type="Pfam" id="PF00126">
    <property type="entry name" value="HTH_1"/>
    <property type="match status" value="1"/>
</dbReference>
<proteinExistence type="inferred from homology"/>
<evidence type="ECO:0000256" key="3">
    <source>
        <dbReference type="ARBA" id="ARBA00023015"/>
    </source>
</evidence>
<dbReference type="GO" id="GO:0005829">
    <property type="term" value="C:cytosol"/>
    <property type="evidence" value="ECO:0007669"/>
    <property type="project" value="TreeGrafter"/>
</dbReference>
<dbReference type="AlphaFoldDB" id="A0A0S3PUU0"/>
<dbReference type="InterPro" id="IPR036388">
    <property type="entry name" value="WH-like_DNA-bd_sf"/>
</dbReference>
<evidence type="ECO:0000256" key="5">
    <source>
        <dbReference type="ARBA" id="ARBA00023163"/>
    </source>
</evidence>
<dbReference type="Gene3D" id="1.10.10.10">
    <property type="entry name" value="Winged helix-like DNA-binding domain superfamily/Winged helix DNA-binding domain"/>
    <property type="match status" value="1"/>
</dbReference>
<keyword evidence="3" id="KW-0805">Transcription regulation</keyword>
<dbReference type="PANTHER" id="PTHR30419:SF8">
    <property type="entry name" value="NITROGEN ASSIMILATION TRANSCRIPTIONAL ACTIVATOR-RELATED"/>
    <property type="match status" value="1"/>
</dbReference>
<comment type="function">
    <text evidence="1">NodD regulates the expression of the nodABCFE genes which encode other nodulation proteins. NodD is also a negative regulator of its own expression. Binds flavonoids as inducers.</text>
</comment>
<evidence type="ECO:0000256" key="2">
    <source>
        <dbReference type="ARBA" id="ARBA00009437"/>
    </source>
</evidence>
<dbReference type="PRINTS" id="PR00039">
    <property type="entry name" value="HTHLYSR"/>
</dbReference>
<keyword evidence="5" id="KW-0804">Transcription</keyword>
<protein>
    <submittedName>
        <fullName evidence="7">HTH-type transcriptional regulator GltC</fullName>
    </submittedName>
</protein>
<reference evidence="7 8" key="1">
    <citation type="submission" date="2015-08" db="EMBL/GenBank/DDBJ databases">
        <title>Investigation of the bacterial diversity of lava forest soil.</title>
        <authorList>
            <person name="Lee J.S."/>
        </authorList>
    </citation>
    <scope>NUCLEOTIDE SEQUENCE [LARGE SCALE GENOMIC DNA]</scope>
    <source>
        <strain evidence="7 8">GJW-30</strain>
    </source>
</reference>
<dbReference type="Gene3D" id="3.40.190.290">
    <property type="match status" value="1"/>
</dbReference>
<dbReference type="PROSITE" id="PS50931">
    <property type="entry name" value="HTH_LYSR"/>
    <property type="match status" value="1"/>
</dbReference>
<dbReference type="PANTHER" id="PTHR30419">
    <property type="entry name" value="HTH-TYPE TRANSCRIPTIONAL REGULATOR YBHD"/>
    <property type="match status" value="1"/>
</dbReference>
<sequence>MARLAVTRSLNLSLKHLRAVRDVAEFGSFTAAAAQLGMTQPGVSRLVSQVERDLGLSIFLRTTRTVVLTPAGRDFVTTCGRLLDELDAHVASARSVGGYLRGRLVISCLISVTHHMVREALLAFRKLNPDVEVQLLEGMGSEVYENVRNGIADFGIGNAVDLPEDMIAEEVVEEACVGILPSNHALARKKELTLHDLVREPLVSLPLASGLRRLIDNIAAKHGAKLDHKTIVEQFGSLYDVVSAGLGVGIVPPTALPARLPANLTVLPIGSPAIVRRIGILRLRSRGLTPPAQSFLDIFRPRFRATVPRPVPKATNAKRRAR</sequence>
<dbReference type="SUPFAM" id="SSF46785">
    <property type="entry name" value="Winged helix' DNA-binding domain"/>
    <property type="match status" value="1"/>
</dbReference>
<name>A0A0S3PUU0_9BRAD</name>
<dbReference type="RefSeq" id="WP_096355084.1">
    <property type="nucleotide sequence ID" value="NZ_AP014946.1"/>
</dbReference>
<dbReference type="InterPro" id="IPR036390">
    <property type="entry name" value="WH_DNA-bd_sf"/>
</dbReference>
<dbReference type="SUPFAM" id="SSF53850">
    <property type="entry name" value="Periplasmic binding protein-like II"/>
    <property type="match status" value="1"/>
</dbReference>
<dbReference type="Pfam" id="PF03466">
    <property type="entry name" value="LysR_substrate"/>
    <property type="match status" value="1"/>
</dbReference>
<dbReference type="InterPro" id="IPR050950">
    <property type="entry name" value="HTH-type_LysR_regulators"/>
</dbReference>
<dbReference type="InterPro" id="IPR005119">
    <property type="entry name" value="LysR_subst-bd"/>
</dbReference>
<keyword evidence="4" id="KW-0238">DNA-binding</keyword>
<feature type="domain" description="HTH lysR-type" evidence="6">
    <location>
        <begin position="12"/>
        <end position="69"/>
    </location>
</feature>
<evidence type="ECO:0000313" key="8">
    <source>
        <dbReference type="Proteomes" id="UP000236884"/>
    </source>
</evidence>
<comment type="similarity">
    <text evidence="2">Belongs to the LysR transcriptional regulatory family.</text>
</comment>
<gene>
    <name evidence="7" type="primary">gltC_4</name>
    <name evidence="7" type="ORF">GJW-30_1_02117</name>
</gene>
<dbReference type="GO" id="GO:0003700">
    <property type="term" value="F:DNA-binding transcription factor activity"/>
    <property type="evidence" value="ECO:0007669"/>
    <property type="project" value="InterPro"/>
</dbReference>
<keyword evidence="8" id="KW-1185">Reference proteome</keyword>
<dbReference type="KEGG" id="vgo:GJW-30_1_02117"/>
<dbReference type="InterPro" id="IPR000847">
    <property type="entry name" value="LysR_HTH_N"/>
</dbReference>
<dbReference type="FunFam" id="1.10.10.10:FF:000001">
    <property type="entry name" value="LysR family transcriptional regulator"/>
    <property type="match status" value="1"/>
</dbReference>
<accession>A0A0S3PUU0</accession>
<dbReference type="OrthoDB" id="8437302at2"/>
<evidence type="ECO:0000259" key="6">
    <source>
        <dbReference type="PROSITE" id="PS50931"/>
    </source>
</evidence>
<dbReference type="GO" id="GO:0003677">
    <property type="term" value="F:DNA binding"/>
    <property type="evidence" value="ECO:0007669"/>
    <property type="project" value="UniProtKB-KW"/>
</dbReference>
<evidence type="ECO:0000313" key="7">
    <source>
        <dbReference type="EMBL" id="BAT59584.1"/>
    </source>
</evidence>
<dbReference type="Proteomes" id="UP000236884">
    <property type="component" value="Chromosome"/>
</dbReference>